<accession>B0C0W2</accession>
<evidence type="ECO:0000313" key="1">
    <source>
        <dbReference type="EMBL" id="ABW27221.1"/>
    </source>
</evidence>
<dbReference type="OrthoDB" id="9816564at2"/>
<protein>
    <recommendedName>
        <fullName evidence="3">Methyltransferase</fullName>
    </recommendedName>
</protein>
<proteinExistence type="predicted"/>
<reference evidence="1 2" key="1">
    <citation type="journal article" date="2008" name="Proc. Natl. Acad. Sci. U.S.A.">
        <title>Niche adaptation and genome expansion in the chlorophyll d-producing cyanobacterium Acaryochloris marina.</title>
        <authorList>
            <person name="Swingley W.D."/>
            <person name="Chen M."/>
            <person name="Cheung P.C."/>
            <person name="Conrad A.L."/>
            <person name="Dejesa L.C."/>
            <person name="Hao J."/>
            <person name="Honchak B.M."/>
            <person name="Karbach L.E."/>
            <person name="Kurdoglu A."/>
            <person name="Lahiri S."/>
            <person name="Mastrian S.D."/>
            <person name="Miyashita H."/>
            <person name="Page L."/>
            <person name="Ramakrishna P."/>
            <person name="Satoh S."/>
            <person name="Sattley W.M."/>
            <person name="Shimada Y."/>
            <person name="Taylor H.L."/>
            <person name="Tomo T."/>
            <person name="Tsuchiya T."/>
            <person name="Wang Z.T."/>
            <person name="Raymond J."/>
            <person name="Mimuro M."/>
            <person name="Blankenship R.E."/>
            <person name="Touchman J.W."/>
        </authorList>
    </citation>
    <scope>NUCLEOTIDE SEQUENCE [LARGE SCALE GENOMIC DNA]</scope>
    <source>
        <strain evidence="2">MBIC 11017</strain>
    </source>
</reference>
<dbReference type="Proteomes" id="UP000000268">
    <property type="component" value="Chromosome"/>
</dbReference>
<keyword evidence="2" id="KW-1185">Reference proteome</keyword>
<name>B0C0W2_ACAM1</name>
<evidence type="ECO:0008006" key="3">
    <source>
        <dbReference type="Google" id="ProtNLM"/>
    </source>
</evidence>
<organism evidence="1 2">
    <name type="scientific">Acaryochloris marina (strain MBIC 11017)</name>
    <dbReference type="NCBI Taxonomy" id="329726"/>
    <lineage>
        <taxon>Bacteria</taxon>
        <taxon>Bacillati</taxon>
        <taxon>Cyanobacteriota</taxon>
        <taxon>Cyanophyceae</taxon>
        <taxon>Acaryochloridales</taxon>
        <taxon>Acaryochloridaceae</taxon>
        <taxon>Acaryochloris</taxon>
    </lineage>
</organism>
<dbReference type="HOGENOM" id="CLU_063353_0_0_3"/>
<dbReference type="InterPro" id="IPR029063">
    <property type="entry name" value="SAM-dependent_MTases_sf"/>
</dbReference>
<sequence>MPNSDRCCPLCQSIQTSAFHQDSRTYFRCQVCLLVFVLPHQFLSAQAEKAIYDTHENSAEDLGYRRFLNRLFLPLSQRLLPQSVGLDFGSGPGPTLSVMFEEAGHSMELYDLFYAPDTRVLQRQYDFISASEVVEHLHHPRRELERLWSCLKPNGVFGIMTKRVIDQAAFARWHYKSDLTHVCFFSIETFEWLANHWQAALTISGNDVVLLTKTAAMD</sequence>
<dbReference type="KEGG" id="amr:AM1_2208"/>
<evidence type="ECO:0000313" key="2">
    <source>
        <dbReference type="Proteomes" id="UP000000268"/>
    </source>
</evidence>
<dbReference type="Gene3D" id="3.40.50.150">
    <property type="entry name" value="Vaccinia Virus protein VP39"/>
    <property type="match status" value="1"/>
</dbReference>
<dbReference type="SUPFAM" id="SSF53335">
    <property type="entry name" value="S-adenosyl-L-methionine-dependent methyltransferases"/>
    <property type="match status" value="1"/>
</dbReference>
<dbReference type="EMBL" id="CP000828">
    <property type="protein sequence ID" value="ABW27221.1"/>
    <property type="molecule type" value="Genomic_DNA"/>
</dbReference>
<dbReference type="STRING" id="329726.AM1_2208"/>
<gene>
    <name evidence="1" type="ordered locus">AM1_2208</name>
</gene>
<dbReference type="AlphaFoldDB" id="B0C0W2"/>
<dbReference type="eggNOG" id="COG4106">
    <property type="taxonomic scope" value="Bacteria"/>
</dbReference>
<dbReference type="Pfam" id="PF13489">
    <property type="entry name" value="Methyltransf_23"/>
    <property type="match status" value="1"/>
</dbReference>
<dbReference type="RefSeq" id="WP_012162697.1">
    <property type="nucleotide sequence ID" value="NC_009925.1"/>
</dbReference>